<evidence type="ECO:0000313" key="3">
    <source>
        <dbReference type="Proteomes" id="UP000184268"/>
    </source>
</evidence>
<keyword evidence="3" id="KW-1185">Reference proteome</keyword>
<dbReference type="GO" id="GO:0004852">
    <property type="term" value="F:uroporphyrinogen-III synthase activity"/>
    <property type="evidence" value="ECO:0007669"/>
    <property type="project" value="InterPro"/>
</dbReference>
<dbReference type="InterPro" id="IPR036108">
    <property type="entry name" value="4pyrrol_syn_uPrphyn_synt_sf"/>
</dbReference>
<dbReference type="Gene3D" id="3.40.50.10090">
    <property type="match status" value="2"/>
</dbReference>
<evidence type="ECO:0000259" key="1">
    <source>
        <dbReference type="Pfam" id="PF02602"/>
    </source>
</evidence>
<dbReference type="OrthoDB" id="9787650at2"/>
<organism evidence="2 3">
    <name type="scientific">Ferrimonas marina</name>
    <dbReference type="NCBI Taxonomy" id="299255"/>
    <lineage>
        <taxon>Bacteria</taxon>
        <taxon>Pseudomonadati</taxon>
        <taxon>Pseudomonadota</taxon>
        <taxon>Gammaproteobacteria</taxon>
        <taxon>Alteromonadales</taxon>
        <taxon>Ferrimonadaceae</taxon>
        <taxon>Ferrimonas</taxon>
    </lineage>
</organism>
<feature type="domain" description="Tetrapyrrole biosynthesis uroporphyrinogen III synthase" evidence="1">
    <location>
        <begin position="14"/>
        <end position="221"/>
    </location>
</feature>
<name>A0A1M5XQ69_9GAMM</name>
<accession>A0A1M5XQ69</accession>
<proteinExistence type="predicted"/>
<protein>
    <submittedName>
        <fullName evidence="2">Uroporphyrinogen-III synthase</fullName>
    </submittedName>
</protein>
<dbReference type="Proteomes" id="UP000184268">
    <property type="component" value="Unassembled WGS sequence"/>
</dbReference>
<dbReference type="InterPro" id="IPR003754">
    <property type="entry name" value="4pyrrol_synth_uPrphyn_synth"/>
</dbReference>
<dbReference type="Pfam" id="PF02602">
    <property type="entry name" value="HEM4"/>
    <property type="match status" value="1"/>
</dbReference>
<evidence type="ECO:0000313" key="2">
    <source>
        <dbReference type="EMBL" id="SHI01961.1"/>
    </source>
</evidence>
<dbReference type="CDD" id="cd06578">
    <property type="entry name" value="HemD"/>
    <property type="match status" value="1"/>
</dbReference>
<dbReference type="GO" id="GO:0033014">
    <property type="term" value="P:tetrapyrrole biosynthetic process"/>
    <property type="evidence" value="ECO:0007669"/>
    <property type="project" value="InterPro"/>
</dbReference>
<dbReference type="EMBL" id="FQXG01000006">
    <property type="protein sequence ID" value="SHI01961.1"/>
    <property type="molecule type" value="Genomic_DNA"/>
</dbReference>
<reference evidence="2 3" key="1">
    <citation type="submission" date="2016-11" db="EMBL/GenBank/DDBJ databases">
        <authorList>
            <person name="Jaros S."/>
            <person name="Januszkiewicz K."/>
            <person name="Wedrychowicz H."/>
        </authorList>
    </citation>
    <scope>NUCLEOTIDE SEQUENCE [LARGE SCALE GENOMIC DNA]</scope>
    <source>
        <strain evidence="2 3">DSM 16917</strain>
    </source>
</reference>
<dbReference type="SUPFAM" id="SSF69618">
    <property type="entry name" value="HemD-like"/>
    <property type="match status" value="1"/>
</dbReference>
<sequence length="247" mass="26592">MHLLLLRPEGRAQSLAEKLAALGHRSTQCPMVSIETLTPPPAPFDGAVAAFFVSRTAVEMADQALAGHWPGLPCFAVGAGTAEALSGHGVKAWHPAKGAETSEGVLALPQWRQLPPGPVVIVKGEGGREAFAQAARGEGREVRDWPLYRRTLPDFDGESLLQGWRRNGVDAILATSGEILENLFRVAPLAHHDWLHQVLWLVPVERVAQRARQLGCQRIWVLGGAGDDAILGRIAKTSHYGEDPTGP</sequence>
<dbReference type="AlphaFoldDB" id="A0A1M5XQ69"/>
<gene>
    <name evidence="2" type="ORF">SAMN02745129_3602</name>
</gene>
<dbReference type="RefSeq" id="WP_067659755.1">
    <property type="nucleotide sequence ID" value="NZ_FQXG01000006.1"/>
</dbReference>
<dbReference type="STRING" id="299255.SAMN02745129_3602"/>